<comment type="caution">
    <text evidence="15">The sequence shown here is derived from an EMBL/GenBank/DDBJ whole genome shotgun (WGS) entry which is preliminary data.</text>
</comment>
<evidence type="ECO:0000256" key="6">
    <source>
        <dbReference type="ARBA" id="ARBA00020276"/>
    </source>
</evidence>
<dbReference type="PANTHER" id="PTHR11473">
    <property type="entry name" value="AROMATIC AMINO ACID HYDROXYLASE"/>
    <property type="match status" value="1"/>
</dbReference>
<dbReference type="RefSeq" id="WP_163968221.1">
    <property type="nucleotide sequence ID" value="NZ_JAAIVB010000079.1"/>
</dbReference>
<comment type="similarity">
    <text evidence="4">Belongs to the biopterin-dependent aromatic amino acid hydroxylase family.</text>
</comment>
<comment type="cofactor">
    <cofactor evidence="2 13">
        <name>Fe(2+)</name>
        <dbReference type="ChEBI" id="CHEBI:29033"/>
    </cofactor>
</comment>
<dbReference type="EMBL" id="JAAIVB010000079">
    <property type="protein sequence ID" value="NEX64286.1"/>
    <property type="molecule type" value="Genomic_DNA"/>
</dbReference>
<proteinExistence type="inferred from homology"/>
<sequence length="297" mass="33865">MNTTVDHADFFKTLEEKSDGGTLRGNYENADERYVVKQDWNAYTPEQHALWRRLYERQAKLVPGRACDVFIEALAGLDASGGIPDLQRASESLYRATKWELVAVPGLIPDLTFFEHLAARRFPVTVWLREPEEFDYIVEPDIFHDFFGHVPLLFNPLFADYLQEYGRGGMKALEHDALKYLARLYWYTVEFGLIQSPEGLRAYGAGILSSGGEIDYCLTSPKPRRVMLDAERTMRTLYKIDSYQETYFVIRDFAHLFSTTEPDFTPLYEILKTEEALPADTLLPGESNVPPNPAAGG</sequence>
<dbReference type="PROSITE" id="PS00367">
    <property type="entry name" value="BH4_AAA_HYDROXYL_1"/>
    <property type="match status" value="1"/>
</dbReference>
<dbReference type="NCBIfam" id="TIGR01267">
    <property type="entry name" value="Phe4hydrox_mono"/>
    <property type="match status" value="1"/>
</dbReference>
<evidence type="ECO:0000256" key="11">
    <source>
        <dbReference type="ARBA" id="ARBA00023232"/>
    </source>
</evidence>
<evidence type="ECO:0000313" key="16">
    <source>
        <dbReference type="Proteomes" id="UP000482155"/>
    </source>
</evidence>
<evidence type="ECO:0000256" key="12">
    <source>
        <dbReference type="ARBA" id="ARBA00029922"/>
    </source>
</evidence>
<keyword evidence="9 13" id="KW-0408">Iron</keyword>
<keyword evidence="7 13" id="KW-0479">Metal-binding</keyword>
<evidence type="ECO:0000256" key="9">
    <source>
        <dbReference type="ARBA" id="ARBA00023004"/>
    </source>
</evidence>
<dbReference type="InterPro" id="IPR018301">
    <property type="entry name" value="ArAA_hydroxylase_Fe/CU_BS"/>
</dbReference>
<dbReference type="InterPro" id="IPR036951">
    <property type="entry name" value="ArAA_hydroxylase_sf"/>
</dbReference>
<dbReference type="Proteomes" id="UP000482155">
    <property type="component" value="Unassembled WGS sequence"/>
</dbReference>
<evidence type="ECO:0000256" key="1">
    <source>
        <dbReference type="ARBA" id="ARBA00001060"/>
    </source>
</evidence>
<evidence type="ECO:0000256" key="7">
    <source>
        <dbReference type="ARBA" id="ARBA00022723"/>
    </source>
</evidence>
<dbReference type="AlphaFoldDB" id="A0A6B3SY96"/>
<evidence type="ECO:0000259" key="14">
    <source>
        <dbReference type="PROSITE" id="PS51410"/>
    </source>
</evidence>
<dbReference type="Gene3D" id="1.10.800.10">
    <property type="entry name" value="Aromatic amino acid hydroxylase"/>
    <property type="match status" value="1"/>
</dbReference>
<feature type="binding site" evidence="13">
    <location>
        <position position="149"/>
    </location>
    <ligand>
        <name>Fe cation</name>
        <dbReference type="ChEBI" id="CHEBI:24875"/>
    </ligand>
</feature>
<feature type="domain" description="Biopterin-dependent aromatic amino acid hydroxylase family profile" evidence="14">
    <location>
        <begin position="1"/>
        <end position="297"/>
    </location>
</feature>
<dbReference type="Pfam" id="PF00351">
    <property type="entry name" value="Biopterin_H"/>
    <property type="match status" value="1"/>
</dbReference>
<dbReference type="GO" id="GO:0006559">
    <property type="term" value="P:L-phenylalanine catabolic process"/>
    <property type="evidence" value="ECO:0007669"/>
    <property type="project" value="UniProtKB-UniPathway"/>
</dbReference>
<dbReference type="PROSITE" id="PS51410">
    <property type="entry name" value="BH4_AAA_HYDROXYL_2"/>
    <property type="match status" value="1"/>
</dbReference>
<evidence type="ECO:0000256" key="2">
    <source>
        <dbReference type="ARBA" id="ARBA00001954"/>
    </source>
</evidence>
<accession>A0A6B3SY96</accession>
<dbReference type="GO" id="GO:0004505">
    <property type="term" value="F:phenylalanine 4-monooxygenase activity"/>
    <property type="evidence" value="ECO:0007669"/>
    <property type="project" value="UniProtKB-EC"/>
</dbReference>
<feature type="binding site" evidence="13">
    <location>
        <position position="144"/>
    </location>
    <ligand>
        <name>Fe cation</name>
        <dbReference type="ChEBI" id="CHEBI:24875"/>
    </ligand>
</feature>
<evidence type="ECO:0000256" key="5">
    <source>
        <dbReference type="ARBA" id="ARBA00011995"/>
    </source>
</evidence>
<keyword evidence="11" id="KW-0585">Phenylalanine catabolism</keyword>
<dbReference type="EC" id="1.14.16.1" evidence="5"/>
<evidence type="ECO:0000256" key="8">
    <source>
        <dbReference type="ARBA" id="ARBA00023002"/>
    </source>
</evidence>
<dbReference type="InterPro" id="IPR019774">
    <property type="entry name" value="Aromatic-AA_hydroxylase_C"/>
</dbReference>
<dbReference type="GO" id="GO:0005506">
    <property type="term" value="F:iron ion binding"/>
    <property type="evidence" value="ECO:0007669"/>
    <property type="project" value="InterPro"/>
</dbReference>
<dbReference type="InterPro" id="IPR005960">
    <property type="entry name" value="Phe-4-hydroxylase_mono"/>
</dbReference>
<evidence type="ECO:0000256" key="4">
    <source>
        <dbReference type="ARBA" id="ARBA00009712"/>
    </source>
</evidence>
<protein>
    <recommendedName>
        <fullName evidence="6">Phenylalanine-4-hydroxylase</fullName>
        <ecNumber evidence="5">1.14.16.1</ecNumber>
    </recommendedName>
    <alternativeName>
        <fullName evidence="12">Phe-4-monooxygenase</fullName>
    </alternativeName>
</protein>
<gene>
    <name evidence="15" type="ORF">G3574_24650</name>
</gene>
<evidence type="ECO:0000256" key="10">
    <source>
        <dbReference type="ARBA" id="ARBA00023033"/>
    </source>
</evidence>
<dbReference type="SUPFAM" id="SSF56534">
    <property type="entry name" value="Aromatic aminoacid monoxygenases, catalytic and oligomerization domains"/>
    <property type="match status" value="1"/>
</dbReference>
<dbReference type="PANTHER" id="PTHR11473:SF24">
    <property type="entry name" value="PHENYLALANINE-4-HYDROXYLASE"/>
    <property type="match status" value="1"/>
</dbReference>
<evidence type="ECO:0000256" key="3">
    <source>
        <dbReference type="ARBA" id="ARBA00005088"/>
    </source>
</evidence>
<evidence type="ECO:0000256" key="13">
    <source>
        <dbReference type="PIRSR" id="PIRSR601273-2"/>
    </source>
</evidence>
<name>A0A6B3SY96_9BURK</name>
<organism evidence="15 16">
    <name type="scientific">Noviherbaspirillum galbum</name>
    <dbReference type="NCBI Taxonomy" id="2709383"/>
    <lineage>
        <taxon>Bacteria</taxon>
        <taxon>Pseudomonadati</taxon>
        <taxon>Pseudomonadota</taxon>
        <taxon>Betaproteobacteria</taxon>
        <taxon>Burkholderiales</taxon>
        <taxon>Oxalobacteraceae</taxon>
        <taxon>Noviherbaspirillum</taxon>
    </lineage>
</organism>
<dbReference type="UniPathway" id="UPA00139">
    <property type="reaction ID" value="UER00337"/>
</dbReference>
<keyword evidence="16" id="KW-1185">Reference proteome</keyword>
<keyword evidence="10 15" id="KW-0503">Monooxygenase</keyword>
<dbReference type="InterPro" id="IPR001273">
    <property type="entry name" value="ArAA_hydroxylase"/>
</dbReference>
<reference evidence="15 16" key="1">
    <citation type="submission" date="2020-02" db="EMBL/GenBank/DDBJ databases">
        <authorList>
            <person name="Kim M.K."/>
        </authorList>
    </citation>
    <scope>NUCLEOTIDE SEQUENCE [LARGE SCALE GENOMIC DNA]</scope>
    <source>
        <strain evidence="15 16">17J57-3</strain>
    </source>
</reference>
<feature type="binding site" evidence="13">
    <location>
        <position position="190"/>
    </location>
    <ligand>
        <name>Fe cation</name>
        <dbReference type="ChEBI" id="CHEBI:24875"/>
    </ligand>
</feature>
<dbReference type="InterPro" id="IPR036329">
    <property type="entry name" value="Aro-AA_hydroxylase_C_sf"/>
</dbReference>
<dbReference type="CDD" id="cd03348">
    <property type="entry name" value="pro_PheOH"/>
    <property type="match status" value="1"/>
</dbReference>
<comment type="catalytic activity">
    <reaction evidence="1">
        <text>(6R)-L-erythro-5,6,7,8-tetrahydrobiopterin + L-phenylalanine + O2 = (4aS,6R)-4a-hydroxy-L-erythro-5,6,7,8-tetrahydrobiopterin + L-tyrosine</text>
        <dbReference type="Rhea" id="RHEA:20273"/>
        <dbReference type="ChEBI" id="CHEBI:15379"/>
        <dbReference type="ChEBI" id="CHEBI:15642"/>
        <dbReference type="ChEBI" id="CHEBI:58095"/>
        <dbReference type="ChEBI" id="CHEBI:58315"/>
        <dbReference type="ChEBI" id="CHEBI:59560"/>
        <dbReference type="EC" id="1.14.16.1"/>
    </reaction>
</comment>
<evidence type="ECO:0000313" key="15">
    <source>
        <dbReference type="EMBL" id="NEX64286.1"/>
    </source>
</evidence>
<comment type="pathway">
    <text evidence="3">Amino-acid degradation; L-phenylalanine degradation; acetoacetate and fumarate from L-phenylalanine: step 1/6.</text>
</comment>
<keyword evidence="8 15" id="KW-0560">Oxidoreductase</keyword>
<dbReference type="NCBIfam" id="NF008877">
    <property type="entry name" value="PRK11913.1-2"/>
    <property type="match status" value="1"/>
</dbReference>
<dbReference type="PRINTS" id="PR00372">
    <property type="entry name" value="FYWHYDRXLASE"/>
</dbReference>